<evidence type="ECO:0000313" key="2">
    <source>
        <dbReference type="Proteomes" id="UP000366766"/>
    </source>
</evidence>
<accession>A0A564WTZ8</accession>
<organism evidence="1 2">
    <name type="scientific">Blautia wexlerae</name>
    <dbReference type="NCBI Taxonomy" id="418240"/>
    <lineage>
        <taxon>Bacteria</taxon>
        <taxon>Bacillati</taxon>
        <taxon>Bacillota</taxon>
        <taxon>Clostridia</taxon>
        <taxon>Lachnospirales</taxon>
        <taxon>Lachnospiraceae</taxon>
        <taxon>Blautia</taxon>
    </lineage>
</organism>
<keyword evidence="2" id="KW-1185">Reference proteome</keyword>
<evidence type="ECO:0000313" key="1">
    <source>
        <dbReference type="EMBL" id="VUX65170.1"/>
    </source>
</evidence>
<protein>
    <submittedName>
        <fullName evidence="1">Uncharacterized protein</fullName>
    </submittedName>
</protein>
<name>A0A564WTZ8_9FIRM</name>
<dbReference type="RefSeq" id="WP_144137020.1">
    <property type="nucleotide sequence ID" value="NZ_CABHOF010000037.1"/>
</dbReference>
<dbReference type="Proteomes" id="UP000366766">
    <property type="component" value="Unassembled WGS sequence"/>
</dbReference>
<dbReference type="EMBL" id="CABHOF010000037">
    <property type="protein sequence ID" value="VUX65170.1"/>
    <property type="molecule type" value="Genomic_DNA"/>
</dbReference>
<dbReference type="AlphaFoldDB" id="A0A564WTZ8"/>
<proteinExistence type="predicted"/>
<gene>
    <name evidence="1" type="ORF">BWLFYP14_01872</name>
</gene>
<reference evidence="1 2" key="1">
    <citation type="submission" date="2019-07" db="EMBL/GenBank/DDBJ databases">
        <authorList>
            <person name="Chang H.-W."/>
            <person name="Raman A."/>
            <person name="Venkatesh S."/>
            <person name="Gehrig J."/>
        </authorList>
    </citation>
    <scope>NUCLEOTIDE SEQUENCE [LARGE SCALE GENOMIC DNA]</scope>
    <source>
        <strain evidence="1">Blautia_wexlerae_LFYP_14</strain>
    </source>
</reference>
<sequence>MVKVKCIQRFNDVTQPVEKMQRFPGAVWEVTEERAKHLVAEGVVEIVTEKTTTAKALEK</sequence>